<dbReference type="RefSeq" id="WP_209266158.1">
    <property type="nucleotide sequence ID" value="NZ_JAFFZN010000016.1"/>
</dbReference>
<dbReference type="Proteomes" id="UP001518976">
    <property type="component" value="Unassembled WGS sequence"/>
</dbReference>
<reference evidence="2 3" key="1">
    <citation type="submission" date="2021-02" db="EMBL/GenBank/DDBJ databases">
        <title>Streptomyces spirodelae sp. nov., isolated from duckweed.</title>
        <authorList>
            <person name="Saimee Y."/>
            <person name="Duangmal K."/>
        </authorList>
    </citation>
    <scope>NUCLEOTIDE SEQUENCE [LARGE SCALE GENOMIC DNA]</scope>
    <source>
        <strain evidence="2 3">DW4-2</strain>
    </source>
</reference>
<evidence type="ECO:0000256" key="1">
    <source>
        <dbReference type="SAM" id="MobiDB-lite"/>
    </source>
</evidence>
<dbReference type="EMBL" id="JAFFZN010000016">
    <property type="protein sequence ID" value="MBO8187343.1"/>
    <property type="molecule type" value="Genomic_DNA"/>
</dbReference>
<proteinExistence type="predicted"/>
<sequence>MPVVVKAEQRGDERGVLLAYLEAQRGGIRRALHGLTEEQARSTPAASALSLAGLLKHVTVVEEGWLRTFRGIEASEEKKKEEWEHSFTPTADETIDALLAYSERVAVEVEKAVGELSSLDATFVVPPAPWDKGGEFSWRWGLLHLIEEYARHAGHADIIRETIDGKGAFDLVFETGAMPEPDWSAFGGADQSGADHSGADQSGTDHSGTDQSGTDQSGAGQD</sequence>
<dbReference type="InterPro" id="IPR007061">
    <property type="entry name" value="MST-like"/>
</dbReference>
<feature type="region of interest" description="Disordered" evidence="1">
    <location>
        <begin position="180"/>
        <end position="222"/>
    </location>
</feature>
<accession>A0ABS3WW42</accession>
<dbReference type="SUPFAM" id="SSF109854">
    <property type="entry name" value="DinB/YfiT-like putative metalloenzymes"/>
    <property type="match status" value="1"/>
</dbReference>
<protein>
    <submittedName>
        <fullName evidence="2">DinB family protein</fullName>
    </submittedName>
</protein>
<comment type="caution">
    <text evidence="2">The sequence shown here is derived from an EMBL/GenBank/DDBJ whole genome shotgun (WGS) entry which is preliminary data.</text>
</comment>
<dbReference type="Pfam" id="PF04978">
    <property type="entry name" value="MST"/>
    <property type="match status" value="1"/>
</dbReference>
<evidence type="ECO:0000313" key="3">
    <source>
        <dbReference type="Proteomes" id="UP001518976"/>
    </source>
</evidence>
<evidence type="ECO:0000313" key="2">
    <source>
        <dbReference type="EMBL" id="MBO8187343.1"/>
    </source>
</evidence>
<name>A0ABS3WW42_9ACTN</name>
<dbReference type="Gene3D" id="1.20.120.450">
    <property type="entry name" value="dinb family like domain"/>
    <property type="match status" value="1"/>
</dbReference>
<feature type="compositionally biased region" description="Polar residues" evidence="1">
    <location>
        <begin position="199"/>
        <end position="222"/>
    </location>
</feature>
<organism evidence="2 3">
    <name type="scientific">Streptomyces spirodelae</name>
    <dbReference type="NCBI Taxonomy" id="2812904"/>
    <lineage>
        <taxon>Bacteria</taxon>
        <taxon>Bacillati</taxon>
        <taxon>Actinomycetota</taxon>
        <taxon>Actinomycetes</taxon>
        <taxon>Kitasatosporales</taxon>
        <taxon>Streptomycetaceae</taxon>
        <taxon>Streptomyces</taxon>
    </lineage>
</organism>
<dbReference type="InterPro" id="IPR034660">
    <property type="entry name" value="DinB/YfiT-like"/>
</dbReference>
<gene>
    <name evidence="2" type="ORF">JW592_18005</name>
</gene>
<keyword evidence="3" id="KW-1185">Reference proteome</keyword>